<keyword evidence="1" id="KW-0175">Coiled coil</keyword>
<dbReference type="OrthoDB" id="6150078at2759"/>
<accession>A0A8W8KSZ2</accession>
<dbReference type="AlphaFoldDB" id="A0A8W8KSZ2"/>
<feature type="coiled-coil region" evidence="1">
    <location>
        <begin position="104"/>
        <end position="212"/>
    </location>
</feature>
<dbReference type="Proteomes" id="UP000005408">
    <property type="component" value="Unassembled WGS sequence"/>
</dbReference>
<feature type="coiled-coil region" evidence="1">
    <location>
        <begin position="241"/>
        <end position="268"/>
    </location>
</feature>
<protein>
    <submittedName>
        <fullName evidence="2">Uncharacterized protein</fullName>
    </submittedName>
</protein>
<evidence type="ECO:0000313" key="2">
    <source>
        <dbReference type="EnsemblMetazoa" id="G24834.1:cds"/>
    </source>
</evidence>
<proteinExistence type="predicted"/>
<keyword evidence="3" id="KW-1185">Reference proteome</keyword>
<reference evidence="2" key="1">
    <citation type="submission" date="2022-08" db="UniProtKB">
        <authorList>
            <consortium name="EnsemblMetazoa"/>
        </authorList>
    </citation>
    <scope>IDENTIFICATION</scope>
    <source>
        <strain evidence="2">05x7-T-G4-1.051#20</strain>
    </source>
</reference>
<dbReference type="OMA" id="MANICPE"/>
<evidence type="ECO:0000256" key="1">
    <source>
        <dbReference type="SAM" id="Coils"/>
    </source>
</evidence>
<sequence>MSCASKRSMPRDETEDLAILRLTIKRLQSLENERSGHGKAGRKLDISQLENQILANIKTVEKHFKHYLETNGYNEAIYRPPSISQSVTSLNEEQTINASLFELIKKFEFDNKRLEDDCQDYRLRIKSLQESDKRNEKTIERLRKEQQKSETCQYRLHGEVDSLKQKIDHLENALVLKTEEIVRLTEENKILEERLNKRISELEREVHTHKLALINSNTKHNLTEADRLRLEGEYTEKCRENRRVQFHVKDLEEQLKALEHKWNKMANICPEENKYAEILWCMSKLFIHQWEEARNTLRLSGSDDGQIVHVLGHILKVTFDECKKFVSKVLHRERDHAAIPCLHQTCSGPSRLVELTFGVIEDHSAQVLSSLYEVVDKSLSTELNEVTDSTALNKFKERSVLSFWRLLVKYRDFRLDWNHPGPENKLDVGVVSYDTVTLFPEVSVIIKS</sequence>
<evidence type="ECO:0000313" key="3">
    <source>
        <dbReference type="Proteomes" id="UP000005408"/>
    </source>
</evidence>
<dbReference type="EnsemblMetazoa" id="G24834.1">
    <property type="protein sequence ID" value="G24834.1:cds"/>
    <property type="gene ID" value="G24834"/>
</dbReference>
<organism evidence="2 3">
    <name type="scientific">Magallana gigas</name>
    <name type="common">Pacific oyster</name>
    <name type="synonym">Crassostrea gigas</name>
    <dbReference type="NCBI Taxonomy" id="29159"/>
    <lineage>
        <taxon>Eukaryota</taxon>
        <taxon>Metazoa</taxon>
        <taxon>Spiralia</taxon>
        <taxon>Lophotrochozoa</taxon>
        <taxon>Mollusca</taxon>
        <taxon>Bivalvia</taxon>
        <taxon>Autobranchia</taxon>
        <taxon>Pteriomorphia</taxon>
        <taxon>Ostreida</taxon>
        <taxon>Ostreoidea</taxon>
        <taxon>Ostreidae</taxon>
        <taxon>Magallana</taxon>
    </lineage>
</organism>
<name>A0A8W8KSZ2_MAGGI</name>